<evidence type="ECO:0000259" key="7">
    <source>
        <dbReference type="Pfam" id="PF06429"/>
    </source>
</evidence>
<feature type="domain" description="Flagellar hook protein FlgE/F/G-like D1" evidence="9">
    <location>
        <begin position="85"/>
        <end position="142"/>
    </location>
</feature>
<dbReference type="GO" id="GO:0071978">
    <property type="term" value="P:bacterial-type flagellum-dependent swarming motility"/>
    <property type="evidence" value="ECO:0007669"/>
    <property type="project" value="TreeGrafter"/>
</dbReference>
<dbReference type="InterPro" id="IPR037925">
    <property type="entry name" value="FlgE/F/G-like"/>
</dbReference>
<evidence type="ECO:0000256" key="1">
    <source>
        <dbReference type="ARBA" id="ARBA00004117"/>
    </source>
</evidence>
<dbReference type="PANTHER" id="PTHR30435">
    <property type="entry name" value="FLAGELLAR PROTEIN"/>
    <property type="match status" value="1"/>
</dbReference>
<evidence type="ECO:0000259" key="9">
    <source>
        <dbReference type="Pfam" id="PF22692"/>
    </source>
</evidence>
<dbReference type="NCBIfam" id="TIGR03506">
    <property type="entry name" value="FlgEFG_subfam"/>
    <property type="match status" value="1"/>
</dbReference>
<keyword evidence="10" id="KW-0966">Cell projection</keyword>
<proteinExistence type="inferred from homology"/>
<dbReference type="Pfam" id="PF06429">
    <property type="entry name" value="Flg_bbr_C"/>
    <property type="match status" value="1"/>
</dbReference>
<keyword evidence="10" id="KW-0969">Cilium</keyword>
<comment type="function">
    <text evidence="5">A flexible structure which links the flagellar filament to the drive apparatus in the basal body.</text>
</comment>
<dbReference type="EMBL" id="CP047289">
    <property type="protein sequence ID" value="QUS36009.1"/>
    <property type="molecule type" value="Genomic_DNA"/>
</dbReference>
<dbReference type="Proteomes" id="UP000679284">
    <property type="component" value="Chromosome"/>
</dbReference>
<evidence type="ECO:0000256" key="2">
    <source>
        <dbReference type="ARBA" id="ARBA00009677"/>
    </source>
</evidence>
<dbReference type="InterPro" id="IPR037058">
    <property type="entry name" value="Falgellar_hook_FlgE_sf"/>
</dbReference>
<evidence type="ECO:0000313" key="10">
    <source>
        <dbReference type="EMBL" id="QUS36009.1"/>
    </source>
</evidence>
<dbReference type="KEGG" id="fap:GR316_06860"/>
<evidence type="ECO:0000259" key="6">
    <source>
        <dbReference type="Pfam" id="PF00460"/>
    </source>
</evidence>
<dbReference type="GO" id="GO:0009425">
    <property type="term" value="C:bacterial-type flagellum basal body"/>
    <property type="evidence" value="ECO:0007669"/>
    <property type="project" value="UniProtKB-SubCell"/>
</dbReference>
<dbReference type="Pfam" id="PF00460">
    <property type="entry name" value="Flg_bb_rod"/>
    <property type="match status" value="1"/>
</dbReference>
<dbReference type="GO" id="GO:0009424">
    <property type="term" value="C:bacterial-type flagellum hook"/>
    <property type="evidence" value="ECO:0007669"/>
    <property type="project" value="TreeGrafter"/>
</dbReference>
<evidence type="ECO:0000256" key="4">
    <source>
        <dbReference type="ARBA" id="ARBA00023143"/>
    </source>
</evidence>
<protein>
    <recommendedName>
        <fullName evidence="3 5">Flagellar hook protein FlgE</fullName>
    </recommendedName>
</protein>
<dbReference type="RefSeq" id="WP_211783230.1">
    <property type="nucleotide sequence ID" value="NZ_CP047289.1"/>
</dbReference>
<dbReference type="GO" id="GO:0005829">
    <property type="term" value="C:cytosol"/>
    <property type="evidence" value="ECO:0007669"/>
    <property type="project" value="TreeGrafter"/>
</dbReference>
<evidence type="ECO:0000256" key="5">
    <source>
        <dbReference type="RuleBase" id="RU362116"/>
    </source>
</evidence>
<keyword evidence="4 5" id="KW-0975">Bacterial flagellum</keyword>
<feature type="domain" description="Flagellar basal-body/hook protein C-terminal" evidence="7">
    <location>
        <begin position="376"/>
        <end position="421"/>
    </location>
</feature>
<dbReference type="PANTHER" id="PTHR30435:SF1">
    <property type="entry name" value="FLAGELLAR HOOK PROTEIN FLGE"/>
    <property type="match status" value="1"/>
</dbReference>
<evidence type="ECO:0000313" key="11">
    <source>
        <dbReference type="Proteomes" id="UP000679284"/>
    </source>
</evidence>
<evidence type="ECO:0000259" key="8">
    <source>
        <dbReference type="Pfam" id="PF07559"/>
    </source>
</evidence>
<dbReference type="SUPFAM" id="SSF117143">
    <property type="entry name" value="Flagellar hook protein flgE"/>
    <property type="match status" value="1"/>
</dbReference>
<evidence type="ECO:0000256" key="3">
    <source>
        <dbReference type="ARBA" id="ARBA00019015"/>
    </source>
</evidence>
<gene>
    <name evidence="10" type="ORF">GR316_06860</name>
</gene>
<dbReference type="InterPro" id="IPR010930">
    <property type="entry name" value="Flg_bb/hook_C_dom"/>
</dbReference>
<dbReference type="Pfam" id="PF07559">
    <property type="entry name" value="FlgE_D2"/>
    <property type="match status" value="1"/>
</dbReference>
<organism evidence="10 11">
    <name type="scientific">Falsirhodobacter algicola</name>
    <dbReference type="NCBI Taxonomy" id="2692330"/>
    <lineage>
        <taxon>Bacteria</taxon>
        <taxon>Pseudomonadati</taxon>
        <taxon>Pseudomonadota</taxon>
        <taxon>Alphaproteobacteria</taxon>
        <taxon>Rhodobacterales</taxon>
        <taxon>Paracoccaceae</taxon>
        <taxon>Falsirhodobacter</taxon>
    </lineage>
</organism>
<dbReference type="InterPro" id="IPR001444">
    <property type="entry name" value="Flag_bb_rod_N"/>
</dbReference>
<dbReference type="Gene3D" id="2.60.98.20">
    <property type="entry name" value="Flagellar hook protein FlgE"/>
    <property type="match status" value="1"/>
</dbReference>
<dbReference type="Pfam" id="PF22692">
    <property type="entry name" value="LlgE_F_G_D1"/>
    <property type="match status" value="1"/>
</dbReference>
<feature type="domain" description="Flagellar hook protein FlgE D2" evidence="8">
    <location>
        <begin position="186"/>
        <end position="302"/>
    </location>
</feature>
<dbReference type="InterPro" id="IPR011491">
    <property type="entry name" value="FlgE_D2"/>
</dbReference>
<accession>A0A8J8MT52</accession>
<comment type="subcellular location">
    <subcellularLocation>
        <location evidence="1 5">Bacterial flagellum basal body</location>
    </subcellularLocation>
</comment>
<reference evidence="10" key="1">
    <citation type="submission" date="2020-01" db="EMBL/GenBank/DDBJ databases">
        <authorList>
            <person name="Yang Y."/>
            <person name="Kwon Y.M."/>
        </authorList>
    </citation>
    <scope>NUCLEOTIDE SEQUENCE</scope>
    <source>
        <strain evidence="10">PG104</strain>
    </source>
</reference>
<dbReference type="AlphaFoldDB" id="A0A8J8MT52"/>
<keyword evidence="11" id="KW-1185">Reference proteome</keyword>
<comment type="similarity">
    <text evidence="2 5">Belongs to the flagella basal body rod proteins family.</text>
</comment>
<dbReference type="InterPro" id="IPR020013">
    <property type="entry name" value="Flagellar_FlgE/F/G"/>
</dbReference>
<name>A0A8J8MT52_9RHOB</name>
<sequence>MTISSSLNAGVSGLNANAARLASISDNIANSGTYGYKRAETDFFQMVNAGNDGVSYSAGGVRTSALRLVDERGALTSSSNATDIAIDGRGFLPVSSDDGDSVVLTTTGSFRQDASGVLRTTSGLALMGWPAQADGTIPAAARESMEALRPVTVSANAVSANPTTQMSMALNLPATDTRAGAEGQVRTQTMEYFDTLGTSQLLTADFTPTVPAEGASNSWRMTLTDGATGSVVGSYRLSFDGQDGTLSDVTTLSGGTWDAQTGAIGLTLSGADVRFDIGKAGQMNGMTQLSDSFLPTSIQKDGSGIGSLTSVDIDAQGQVRAFYDQGFSRVIFQVPVVDVPNPNGLTSLGDQTYALSPEAGAFYLWDAGDGPTGTTQGYTREESATDVAQELTNLIQTQHAYSSNAKIIQTVDEMLSETTNLKR</sequence>
<dbReference type="InterPro" id="IPR053967">
    <property type="entry name" value="LlgE_F_G-like_D1"/>
</dbReference>
<keyword evidence="10" id="KW-0282">Flagellum</keyword>
<feature type="domain" description="Flagellar basal body rod protein N-terminal" evidence="6">
    <location>
        <begin position="7"/>
        <end position="37"/>
    </location>
</feature>